<comment type="caution">
    <text evidence="2">The sequence shown here is derived from an EMBL/GenBank/DDBJ whole genome shotgun (WGS) entry which is preliminary data.</text>
</comment>
<keyword evidence="1" id="KW-0812">Transmembrane</keyword>
<organism evidence="2 3">
    <name type="scientific">Thermomonospora umbrina</name>
    <dbReference type="NCBI Taxonomy" id="111806"/>
    <lineage>
        <taxon>Bacteria</taxon>
        <taxon>Bacillati</taxon>
        <taxon>Actinomycetota</taxon>
        <taxon>Actinomycetes</taxon>
        <taxon>Streptosporangiales</taxon>
        <taxon>Thermomonosporaceae</taxon>
        <taxon>Thermomonospora</taxon>
    </lineage>
</organism>
<accession>A0A3D9SYF9</accession>
<reference evidence="2 3" key="1">
    <citation type="submission" date="2018-08" db="EMBL/GenBank/DDBJ databases">
        <title>Sequencing the genomes of 1000 actinobacteria strains.</title>
        <authorList>
            <person name="Klenk H.-P."/>
        </authorList>
    </citation>
    <scope>NUCLEOTIDE SEQUENCE [LARGE SCALE GENOMIC DNA]</scope>
    <source>
        <strain evidence="2 3">DSM 43927</strain>
    </source>
</reference>
<sequence length="164" mass="18014">MSAPPGVPSDAQIKHLEFIQNTVARLAGNSFLAKGWALTISAALYGVSASRLSPWIALAAIGPTLGFWWLDSYFLQQERLFRCLYNDVRKPDSSVELFSMDTSPYRGDVHVVWRRVFFSSTLRVFYGALVVAGMVLVIVGSIYDAKSESSPRTKAATSSILSSD</sequence>
<keyword evidence="3" id="KW-1185">Reference proteome</keyword>
<feature type="transmembrane region" description="Helical" evidence="1">
    <location>
        <begin position="124"/>
        <end position="143"/>
    </location>
</feature>
<dbReference type="EMBL" id="QTTT01000001">
    <property type="protein sequence ID" value="REE96651.1"/>
    <property type="molecule type" value="Genomic_DNA"/>
</dbReference>
<keyword evidence="1" id="KW-1133">Transmembrane helix</keyword>
<dbReference type="RefSeq" id="WP_170177477.1">
    <property type="nucleotide sequence ID" value="NZ_QTTT01000001.1"/>
</dbReference>
<proteinExistence type="predicted"/>
<gene>
    <name evidence="2" type="ORF">DFJ69_2091</name>
</gene>
<dbReference type="Proteomes" id="UP000256661">
    <property type="component" value="Unassembled WGS sequence"/>
</dbReference>
<dbReference type="AlphaFoldDB" id="A0A3D9SYF9"/>
<evidence type="ECO:0000313" key="2">
    <source>
        <dbReference type="EMBL" id="REE96651.1"/>
    </source>
</evidence>
<keyword evidence="1" id="KW-0472">Membrane</keyword>
<name>A0A3D9SYF9_9ACTN</name>
<feature type="transmembrane region" description="Helical" evidence="1">
    <location>
        <begin position="52"/>
        <end position="70"/>
    </location>
</feature>
<evidence type="ECO:0000256" key="1">
    <source>
        <dbReference type="SAM" id="Phobius"/>
    </source>
</evidence>
<evidence type="ECO:0000313" key="3">
    <source>
        <dbReference type="Proteomes" id="UP000256661"/>
    </source>
</evidence>
<protein>
    <submittedName>
        <fullName evidence="2">Uncharacterized protein</fullName>
    </submittedName>
</protein>